<evidence type="ECO:0000313" key="2">
    <source>
        <dbReference type="Proteomes" id="UP000053477"/>
    </source>
</evidence>
<dbReference type="AlphaFoldDB" id="A0A0H2R5I1"/>
<protein>
    <submittedName>
        <fullName evidence="1">Uncharacterized protein</fullName>
    </submittedName>
</protein>
<gene>
    <name evidence="1" type="ORF">SCHPADRAFT_932981</name>
</gene>
<accession>A0A0H2R5I1</accession>
<reference evidence="1 2" key="1">
    <citation type="submission" date="2015-04" db="EMBL/GenBank/DDBJ databases">
        <title>Complete genome sequence of Schizopora paradoxa KUC8140, a cosmopolitan wood degrader in East Asia.</title>
        <authorList>
            <consortium name="DOE Joint Genome Institute"/>
            <person name="Min B."/>
            <person name="Park H."/>
            <person name="Jang Y."/>
            <person name="Kim J.-J."/>
            <person name="Kim K.H."/>
            <person name="Pangilinan J."/>
            <person name="Lipzen A."/>
            <person name="Riley R."/>
            <person name="Grigoriev I.V."/>
            <person name="Spatafora J.W."/>
            <person name="Choi I.-G."/>
        </authorList>
    </citation>
    <scope>NUCLEOTIDE SEQUENCE [LARGE SCALE GENOMIC DNA]</scope>
    <source>
        <strain evidence="1 2">KUC8140</strain>
    </source>
</reference>
<name>A0A0H2R5I1_9AGAM</name>
<dbReference type="Proteomes" id="UP000053477">
    <property type="component" value="Unassembled WGS sequence"/>
</dbReference>
<keyword evidence="2" id="KW-1185">Reference proteome</keyword>
<dbReference type="EMBL" id="KQ086193">
    <property type="protein sequence ID" value="KLO06602.1"/>
    <property type="molecule type" value="Genomic_DNA"/>
</dbReference>
<organism evidence="1 2">
    <name type="scientific">Schizopora paradoxa</name>
    <dbReference type="NCBI Taxonomy" id="27342"/>
    <lineage>
        <taxon>Eukaryota</taxon>
        <taxon>Fungi</taxon>
        <taxon>Dikarya</taxon>
        <taxon>Basidiomycota</taxon>
        <taxon>Agaricomycotina</taxon>
        <taxon>Agaricomycetes</taxon>
        <taxon>Hymenochaetales</taxon>
        <taxon>Schizoporaceae</taxon>
        <taxon>Schizopora</taxon>
    </lineage>
</organism>
<sequence length="156" mass="17687">MSTGDLADYGSSFQHLEEHSKLSRSLRWEANSVDVGTLSIFLKTKGRLRRWYLLRCASQITIDRFSSPFLPSFGVFCTLNTRTEQRTTSTCSDGALKERDVGAMQARRSHWTFASVSRSSFTRSSSSFSPSFNRSLVREILRISDAHYPTFILDAV</sequence>
<dbReference type="InParanoid" id="A0A0H2R5I1"/>
<proteinExistence type="predicted"/>
<evidence type="ECO:0000313" key="1">
    <source>
        <dbReference type="EMBL" id="KLO06602.1"/>
    </source>
</evidence>